<organism evidence="2 3">
    <name type="scientific">Saccharothrix ecbatanensis</name>
    <dbReference type="NCBI Taxonomy" id="1105145"/>
    <lineage>
        <taxon>Bacteria</taxon>
        <taxon>Bacillati</taxon>
        <taxon>Actinomycetota</taxon>
        <taxon>Actinomycetes</taxon>
        <taxon>Pseudonocardiales</taxon>
        <taxon>Pseudonocardiaceae</taxon>
        <taxon>Saccharothrix</taxon>
    </lineage>
</organism>
<keyword evidence="3" id="KW-1185">Reference proteome</keyword>
<proteinExistence type="predicted"/>
<sequence>MTIMVTGATGSVGRHVVAELVAAGESVSALTRTPEEASLPEGVPVFAGDLAKPDGLERVFAGVRRLYLFPVPETAREVVAAAVRAGVERIVVLSSSSVLDERPDNHSGQYHRAVERAVEAADVEWTFVRGGEFATNVLLRWGHSIRTENVVRAPYATAARALLHEADVAAVAVAALRFDGHHGKAYELTGPESLTQLQQLNTINEVTRLGIRFEELSPEEGRAQFSRFMPPPVVDMVMKYLAEAVGGPAAVLPTVQEVTGAPARTFGTWVADHASEFAPDPVPAR</sequence>
<dbReference type="EMBL" id="JACHMO010000001">
    <property type="protein sequence ID" value="MBB5802208.1"/>
    <property type="molecule type" value="Genomic_DNA"/>
</dbReference>
<evidence type="ECO:0000313" key="3">
    <source>
        <dbReference type="Proteomes" id="UP000552097"/>
    </source>
</evidence>
<dbReference type="AlphaFoldDB" id="A0A7W9HHW7"/>
<dbReference type="InterPro" id="IPR051604">
    <property type="entry name" value="Ergot_Alk_Oxidoreductase"/>
</dbReference>
<comment type="caution">
    <text evidence="2">The sequence shown here is derived from an EMBL/GenBank/DDBJ whole genome shotgun (WGS) entry which is preliminary data.</text>
</comment>
<dbReference type="Pfam" id="PF13460">
    <property type="entry name" value="NAD_binding_10"/>
    <property type="match status" value="1"/>
</dbReference>
<dbReference type="Gene3D" id="3.40.50.720">
    <property type="entry name" value="NAD(P)-binding Rossmann-like Domain"/>
    <property type="match status" value="1"/>
</dbReference>
<dbReference type="PANTHER" id="PTHR43162:SF1">
    <property type="entry name" value="PRESTALK A DIFFERENTIATION PROTEIN A"/>
    <property type="match status" value="1"/>
</dbReference>
<dbReference type="PANTHER" id="PTHR43162">
    <property type="match status" value="1"/>
</dbReference>
<dbReference type="Proteomes" id="UP000552097">
    <property type="component" value="Unassembled WGS sequence"/>
</dbReference>
<name>A0A7W9HHW7_9PSEU</name>
<evidence type="ECO:0000313" key="2">
    <source>
        <dbReference type="EMBL" id="MBB5802208.1"/>
    </source>
</evidence>
<feature type="domain" description="NAD(P)-binding" evidence="1">
    <location>
        <begin position="7"/>
        <end position="177"/>
    </location>
</feature>
<evidence type="ECO:0000259" key="1">
    <source>
        <dbReference type="Pfam" id="PF13460"/>
    </source>
</evidence>
<gene>
    <name evidence="2" type="ORF">F4560_001976</name>
</gene>
<dbReference type="RefSeq" id="WP_184918783.1">
    <property type="nucleotide sequence ID" value="NZ_JACHMO010000001.1"/>
</dbReference>
<dbReference type="InterPro" id="IPR016040">
    <property type="entry name" value="NAD(P)-bd_dom"/>
</dbReference>
<protein>
    <submittedName>
        <fullName evidence="2">Uncharacterized protein YbjT (DUF2867 family)</fullName>
    </submittedName>
</protein>
<reference evidence="2 3" key="1">
    <citation type="submission" date="2020-08" db="EMBL/GenBank/DDBJ databases">
        <title>Sequencing the genomes of 1000 actinobacteria strains.</title>
        <authorList>
            <person name="Klenk H.-P."/>
        </authorList>
    </citation>
    <scope>NUCLEOTIDE SEQUENCE [LARGE SCALE GENOMIC DNA]</scope>
    <source>
        <strain evidence="2 3">DSM 45486</strain>
    </source>
</reference>
<accession>A0A7W9HHW7</accession>
<dbReference type="SUPFAM" id="SSF51735">
    <property type="entry name" value="NAD(P)-binding Rossmann-fold domains"/>
    <property type="match status" value="1"/>
</dbReference>
<dbReference type="InterPro" id="IPR036291">
    <property type="entry name" value="NAD(P)-bd_dom_sf"/>
</dbReference>